<accession>A0A089HKJ0</accession>
<keyword evidence="12" id="KW-0902">Two-component regulatory system</keyword>
<keyword evidence="10" id="KW-0067">ATP-binding</keyword>
<name>A0A089HKJ0_PAEDU</name>
<dbReference type="SMART" id="SM00304">
    <property type="entry name" value="HAMP"/>
    <property type="match status" value="1"/>
</dbReference>
<comment type="subcellular location">
    <subcellularLocation>
        <location evidence="2">Cell membrane</location>
        <topology evidence="2">Multi-pass membrane protein</topology>
    </subcellularLocation>
</comment>
<evidence type="ECO:0000256" key="13">
    <source>
        <dbReference type="ARBA" id="ARBA00023136"/>
    </source>
</evidence>
<dbReference type="RefSeq" id="WP_042205523.1">
    <property type="nucleotide sequence ID" value="NZ_CP009288.1"/>
</dbReference>
<gene>
    <name evidence="17" type="ORF">PDUR_06480</name>
</gene>
<sequence>MFKHSIRNRLMALVLLAAVIPAGVSVIFSYLYTKQSVTEQSLDQNRRLLALGAANLDNYFQGINQRSLSIYSGINVQGSFYTSILSVKNPNALPKGTVQPDNRNIVSTQLYNLFLSDRNIFQIHLYVRANKQSNTLLKGLFRREINNRYTPLPNPDGSNRPFIEATHMDHQYGVKSGFPNYKAGETPVFSVHYPIYRTPSNEVIADLSLDFRLTELETISKSMYNSGTERLYIVDEQGKVLYASGGDWIGKPIEASWSKLPQGAGSGHFSWNNKEFKGIIMYRHIDSAIFKGNIIKLVPYEDLYRDARTISRINTGIGVLFLIIAVIAGVLISIGFTRPIKKLISYTQKVQIGQLDASVDLVRVDEFGLLARKITDMTRTINDLILQEYRLEIANKTNQLKVLQAQVNPHFLYNALQSIATLSLRYNAPKIYDLIYSLGSMMRYSMTTDGNQVTLQDEIEHVQNYVALQRERFGEENLRMDVDVEERASGIFVPKMILQPLVENIFKHGFRDGIKDGVISITGKLDAEGRLVIMVRDNGKGISDERLKEVRDCLERTEHSGEEGIGLRNVLARLRLQISERSQLHLQGGEDGAEVVMIIPLDNTAGRKEERTE</sequence>
<dbReference type="CDD" id="cd06225">
    <property type="entry name" value="HAMP"/>
    <property type="match status" value="1"/>
</dbReference>
<dbReference type="eggNOG" id="COG2972">
    <property type="taxonomic scope" value="Bacteria"/>
</dbReference>
<evidence type="ECO:0000256" key="4">
    <source>
        <dbReference type="ARBA" id="ARBA00022475"/>
    </source>
</evidence>
<dbReference type="AlphaFoldDB" id="A0A089HKJ0"/>
<dbReference type="PROSITE" id="PS50109">
    <property type="entry name" value="HIS_KIN"/>
    <property type="match status" value="1"/>
</dbReference>
<dbReference type="Pfam" id="PF06580">
    <property type="entry name" value="His_kinase"/>
    <property type="match status" value="1"/>
</dbReference>
<dbReference type="STRING" id="44251.PDUR_06480"/>
<keyword evidence="7 14" id="KW-0812">Transmembrane</keyword>
<evidence type="ECO:0000256" key="8">
    <source>
        <dbReference type="ARBA" id="ARBA00022741"/>
    </source>
</evidence>
<dbReference type="InterPro" id="IPR003594">
    <property type="entry name" value="HATPase_dom"/>
</dbReference>
<dbReference type="Gene3D" id="3.30.450.20">
    <property type="entry name" value="PAS domain"/>
    <property type="match status" value="2"/>
</dbReference>
<evidence type="ECO:0000256" key="10">
    <source>
        <dbReference type="ARBA" id="ARBA00022840"/>
    </source>
</evidence>
<evidence type="ECO:0000313" key="17">
    <source>
        <dbReference type="EMBL" id="AIQ11632.1"/>
    </source>
</evidence>
<dbReference type="Proteomes" id="UP000029409">
    <property type="component" value="Chromosome"/>
</dbReference>
<dbReference type="SMART" id="SM00387">
    <property type="entry name" value="HATPase_c"/>
    <property type="match status" value="1"/>
</dbReference>
<dbReference type="EC" id="2.7.13.3" evidence="3"/>
<evidence type="ECO:0000256" key="5">
    <source>
        <dbReference type="ARBA" id="ARBA00022553"/>
    </source>
</evidence>
<dbReference type="PANTHER" id="PTHR34220:SF11">
    <property type="entry name" value="SENSOR PROTEIN KINASE HPTS"/>
    <property type="match status" value="1"/>
</dbReference>
<dbReference type="InterPro" id="IPR003660">
    <property type="entry name" value="HAMP_dom"/>
</dbReference>
<dbReference type="InterPro" id="IPR005467">
    <property type="entry name" value="His_kinase_dom"/>
</dbReference>
<dbReference type="Gene3D" id="6.10.340.10">
    <property type="match status" value="1"/>
</dbReference>
<evidence type="ECO:0000256" key="7">
    <source>
        <dbReference type="ARBA" id="ARBA00022692"/>
    </source>
</evidence>
<dbReference type="GO" id="GO:0005886">
    <property type="term" value="C:plasma membrane"/>
    <property type="evidence" value="ECO:0007669"/>
    <property type="project" value="UniProtKB-SubCell"/>
</dbReference>
<dbReference type="Gene3D" id="3.30.565.10">
    <property type="entry name" value="Histidine kinase-like ATPase, C-terminal domain"/>
    <property type="match status" value="1"/>
</dbReference>
<comment type="catalytic activity">
    <reaction evidence="1">
        <text>ATP + protein L-histidine = ADP + protein N-phospho-L-histidine.</text>
        <dbReference type="EC" id="2.7.13.3"/>
    </reaction>
</comment>
<dbReference type="KEGG" id="pdu:PDUR_06480"/>
<organism evidence="17 18">
    <name type="scientific">Paenibacillus durus</name>
    <name type="common">Paenibacillus azotofixans</name>
    <dbReference type="NCBI Taxonomy" id="44251"/>
    <lineage>
        <taxon>Bacteria</taxon>
        <taxon>Bacillati</taxon>
        <taxon>Bacillota</taxon>
        <taxon>Bacilli</taxon>
        <taxon>Bacillales</taxon>
        <taxon>Paenibacillaceae</taxon>
        <taxon>Paenibacillus</taxon>
    </lineage>
</organism>
<feature type="domain" description="Histidine kinase" evidence="15">
    <location>
        <begin position="384"/>
        <end position="603"/>
    </location>
</feature>
<dbReference type="GO" id="GO:0000155">
    <property type="term" value="F:phosphorelay sensor kinase activity"/>
    <property type="evidence" value="ECO:0007669"/>
    <property type="project" value="InterPro"/>
</dbReference>
<evidence type="ECO:0000259" key="16">
    <source>
        <dbReference type="PROSITE" id="PS50885"/>
    </source>
</evidence>
<feature type="transmembrane region" description="Helical" evidence="14">
    <location>
        <begin position="12"/>
        <end position="32"/>
    </location>
</feature>
<evidence type="ECO:0000256" key="2">
    <source>
        <dbReference type="ARBA" id="ARBA00004651"/>
    </source>
</evidence>
<keyword evidence="18" id="KW-1185">Reference proteome</keyword>
<proteinExistence type="predicted"/>
<dbReference type="PANTHER" id="PTHR34220">
    <property type="entry name" value="SENSOR HISTIDINE KINASE YPDA"/>
    <property type="match status" value="1"/>
</dbReference>
<evidence type="ECO:0000256" key="3">
    <source>
        <dbReference type="ARBA" id="ARBA00012438"/>
    </source>
</evidence>
<protein>
    <recommendedName>
        <fullName evidence="3">histidine kinase</fullName>
        <ecNumber evidence="3">2.7.13.3</ecNumber>
    </recommendedName>
</protein>
<evidence type="ECO:0000256" key="12">
    <source>
        <dbReference type="ARBA" id="ARBA00023012"/>
    </source>
</evidence>
<dbReference type="PROSITE" id="PS50885">
    <property type="entry name" value="HAMP"/>
    <property type="match status" value="1"/>
</dbReference>
<keyword evidence="5" id="KW-0597">Phosphoprotein</keyword>
<dbReference type="GO" id="GO:0005524">
    <property type="term" value="F:ATP binding"/>
    <property type="evidence" value="ECO:0007669"/>
    <property type="project" value="UniProtKB-KW"/>
</dbReference>
<evidence type="ECO:0000313" key="18">
    <source>
        <dbReference type="Proteomes" id="UP000029409"/>
    </source>
</evidence>
<evidence type="ECO:0000256" key="9">
    <source>
        <dbReference type="ARBA" id="ARBA00022777"/>
    </source>
</evidence>
<keyword evidence="9" id="KW-0418">Kinase</keyword>
<feature type="domain" description="HAMP" evidence="16">
    <location>
        <begin position="334"/>
        <end position="386"/>
    </location>
</feature>
<dbReference type="OrthoDB" id="9776552at2"/>
<dbReference type="InterPro" id="IPR036890">
    <property type="entry name" value="HATPase_C_sf"/>
</dbReference>
<keyword evidence="4" id="KW-1003">Cell membrane</keyword>
<reference evidence="17 18" key="1">
    <citation type="submission" date="2014-08" db="EMBL/GenBank/DDBJ databases">
        <title>Comparative genomics of the Paenibacillus odorifer group.</title>
        <authorList>
            <person name="den Bakker H.C."/>
            <person name="Tsai Y.-C."/>
            <person name="Martin N."/>
            <person name="Korlach J."/>
            <person name="Wiedmann M."/>
        </authorList>
    </citation>
    <scope>NUCLEOTIDE SEQUENCE [LARGE SCALE GENOMIC DNA]</scope>
    <source>
        <strain evidence="17 18">DSM 1735</strain>
    </source>
</reference>
<dbReference type="EMBL" id="CP009288">
    <property type="protein sequence ID" value="AIQ11632.1"/>
    <property type="molecule type" value="Genomic_DNA"/>
</dbReference>
<evidence type="ECO:0000259" key="15">
    <source>
        <dbReference type="PROSITE" id="PS50109"/>
    </source>
</evidence>
<evidence type="ECO:0000256" key="1">
    <source>
        <dbReference type="ARBA" id="ARBA00000085"/>
    </source>
</evidence>
<evidence type="ECO:0000256" key="11">
    <source>
        <dbReference type="ARBA" id="ARBA00022989"/>
    </source>
</evidence>
<dbReference type="InterPro" id="IPR010559">
    <property type="entry name" value="Sig_transdc_His_kin_internal"/>
</dbReference>
<evidence type="ECO:0000256" key="14">
    <source>
        <dbReference type="SAM" id="Phobius"/>
    </source>
</evidence>
<evidence type="ECO:0000256" key="6">
    <source>
        <dbReference type="ARBA" id="ARBA00022679"/>
    </source>
</evidence>
<keyword evidence="8" id="KW-0547">Nucleotide-binding</keyword>
<keyword evidence="11 14" id="KW-1133">Transmembrane helix</keyword>
<dbReference type="Pfam" id="PF02518">
    <property type="entry name" value="HATPase_c"/>
    <property type="match status" value="1"/>
</dbReference>
<keyword evidence="13 14" id="KW-0472">Membrane</keyword>
<keyword evidence="6" id="KW-0808">Transferase</keyword>
<dbReference type="SUPFAM" id="SSF158472">
    <property type="entry name" value="HAMP domain-like"/>
    <property type="match status" value="1"/>
</dbReference>
<feature type="transmembrane region" description="Helical" evidence="14">
    <location>
        <begin position="317"/>
        <end position="336"/>
    </location>
</feature>
<dbReference type="SUPFAM" id="SSF55874">
    <property type="entry name" value="ATPase domain of HSP90 chaperone/DNA topoisomerase II/histidine kinase"/>
    <property type="match status" value="1"/>
</dbReference>
<dbReference type="InterPro" id="IPR050640">
    <property type="entry name" value="Bact_2-comp_sensor_kinase"/>
</dbReference>